<accession>A0ACB6YXI4</accession>
<reference evidence="1" key="2">
    <citation type="journal article" date="2020" name="Nat. Commun.">
        <title>Large-scale genome sequencing of mycorrhizal fungi provides insights into the early evolution of symbiotic traits.</title>
        <authorList>
            <person name="Miyauchi S."/>
            <person name="Kiss E."/>
            <person name="Kuo A."/>
            <person name="Drula E."/>
            <person name="Kohler A."/>
            <person name="Sanchez-Garcia M."/>
            <person name="Morin E."/>
            <person name="Andreopoulos B."/>
            <person name="Barry K.W."/>
            <person name="Bonito G."/>
            <person name="Buee M."/>
            <person name="Carver A."/>
            <person name="Chen C."/>
            <person name="Cichocki N."/>
            <person name="Clum A."/>
            <person name="Culley D."/>
            <person name="Crous P.W."/>
            <person name="Fauchery L."/>
            <person name="Girlanda M."/>
            <person name="Hayes R.D."/>
            <person name="Keri Z."/>
            <person name="LaButti K."/>
            <person name="Lipzen A."/>
            <person name="Lombard V."/>
            <person name="Magnuson J."/>
            <person name="Maillard F."/>
            <person name="Murat C."/>
            <person name="Nolan M."/>
            <person name="Ohm R.A."/>
            <person name="Pangilinan J."/>
            <person name="Pereira M.F."/>
            <person name="Perotto S."/>
            <person name="Peter M."/>
            <person name="Pfister S."/>
            <person name="Riley R."/>
            <person name="Sitrit Y."/>
            <person name="Stielow J.B."/>
            <person name="Szollosi G."/>
            <person name="Zifcakova L."/>
            <person name="Stursova M."/>
            <person name="Spatafora J.W."/>
            <person name="Tedersoo L."/>
            <person name="Vaario L.M."/>
            <person name="Yamada A."/>
            <person name="Yan M."/>
            <person name="Wang P."/>
            <person name="Xu J."/>
            <person name="Bruns T."/>
            <person name="Baldrian P."/>
            <person name="Vilgalys R."/>
            <person name="Dunand C."/>
            <person name="Henrissat B."/>
            <person name="Grigoriev I.V."/>
            <person name="Hibbett D."/>
            <person name="Nagy L.G."/>
            <person name="Martin F.M."/>
        </authorList>
    </citation>
    <scope>NUCLEOTIDE SEQUENCE</scope>
    <source>
        <strain evidence="1">P2</strain>
    </source>
</reference>
<evidence type="ECO:0000313" key="1">
    <source>
        <dbReference type="EMBL" id="KAF9642160.1"/>
    </source>
</evidence>
<organism evidence="1 2">
    <name type="scientific">Thelephora ganbajun</name>
    <name type="common">Ganba fungus</name>
    <dbReference type="NCBI Taxonomy" id="370292"/>
    <lineage>
        <taxon>Eukaryota</taxon>
        <taxon>Fungi</taxon>
        <taxon>Dikarya</taxon>
        <taxon>Basidiomycota</taxon>
        <taxon>Agaricomycotina</taxon>
        <taxon>Agaricomycetes</taxon>
        <taxon>Thelephorales</taxon>
        <taxon>Thelephoraceae</taxon>
        <taxon>Thelephora</taxon>
    </lineage>
</organism>
<sequence>MKGLIHEDDWLKEVINEHDLNNWNPEIEACCTAQQFKLHLVGTTCHPWNISATRVFADHFLTTHADKYPDVWGVHGMVLRKTRAYIKSLIRSFNQNRHGDDLKRATKQAKNQRERKTNLYHRRRDITFEYPQMAPQQQMLEVLGVDGMSSDEEEKVEDGIQYQILTPRWRAPMLTPWLRMFDAIYRHHRLEDNASDMRGSLPRRRVATSSESTSKRFVPGLPINAYRTDWLEGQLDIANVVHPAPGAKYTHDPQLAQYVLTPCHILSS</sequence>
<protein>
    <submittedName>
        <fullName evidence="1">Uncharacterized protein</fullName>
    </submittedName>
</protein>
<keyword evidence="2" id="KW-1185">Reference proteome</keyword>
<proteinExistence type="predicted"/>
<gene>
    <name evidence="1" type="ORF">BDM02DRAFT_3105986</name>
</gene>
<comment type="caution">
    <text evidence="1">The sequence shown here is derived from an EMBL/GenBank/DDBJ whole genome shotgun (WGS) entry which is preliminary data.</text>
</comment>
<dbReference type="EMBL" id="MU118642">
    <property type="protein sequence ID" value="KAF9642160.1"/>
    <property type="molecule type" value="Genomic_DNA"/>
</dbReference>
<name>A0ACB6YXI4_THEGA</name>
<evidence type="ECO:0000313" key="2">
    <source>
        <dbReference type="Proteomes" id="UP000886501"/>
    </source>
</evidence>
<dbReference type="Proteomes" id="UP000886501">
    <property type="component" value="Unassembled WGS sequence"/>
</dbReference>
<reference evidence="1" key="1">
    <citation type="submission" date="2019-10" db="EMBL/GenBank/DDBJ databases">
        <authorList>
            <consortium name="DOE Joint Genome Institute"/>
            <person name="Kuo A."/>
            <person name="Miyauchi S."/>
            <person name="Kiss E."/>
            <person name="Drula E."/>
            <person name="Kohler A."/>
            <person name="Sanchez-Garcia M."/>
            <person name="Andreopoulos B."/>
            <person name="Barry K.W."/>
            <person name="Bonito G."/>
            <person name="Buee M."/>
            <person name="Carver A."/>
            <person name="Chen C."/>
            <person name="Cichocki N."/>
            <person name="Clum A."/>
            <person name="Culley D."/>
            <person name="Crous P.W."/>
            <person name="Fauchery L."/>
            <person name="Girlanda M."/>
            <person name="Hayes R."/>
            <person name="Keri Z."/>
            <person name="Labutti K."/>
            <person name="Lipzen A."/>
            <person name="Lombard V."/>
            <person name="Magnuson J."/>
            <person name="Maillard F."/>
            <person name="Morin E."/>
            <person name="Murat C."/>
            <person name="Nolan M."/>
            <person name="Ohm R."/>
            <person name="Pangilinan J."/>
            <person name="Pereira M."/>
            <person name="Perotto S."/>
            <person name="Peter M."/>
            <person name="Riley R."/>
            <person name="Sitrit Y."/>
            <person name="Stielow B."/>
            <person name="Szollosi G."/>
            <person name="Zifcakova L."/>
            <person name="Stursova M."/>
            <person name="Spatafora J.W."/>
            <person name="Tedersoo L."/>
            <person name="Vaario L.-M."/>
            <person name="Yamada A."/>
            <person name="Yan M."/>
            <person name="Wang P."/>
            <person name="Xu J."/>
            <person name="Bruns T."/>
            <person name="Baldrian P."/>
            <person name="Vilgalys R."/>
            <person name="Henrissat B."/>
            <person name="Grigoriev I.V."/>
            <person name="Hibbett D."/>
            <person name="Nagy L.G."/>
            <person name="Martin F.M."/>
        </authorList>
    </citation>
    <scope>NUCLEOTIDE SEQUENCE</scope>
    <source>
        <strain evidence="1">P2</strain>
    </source>
</reference>